<feature type="chain" id="PRO_5040122255" evidence="1">
    <location>
        <begin position="21"/>
        <end position="183"/>
    </location>
</feature>
<accession>A0A9Q3ZGQ3</accession>
<organism evidence="3 4">
    <name type="scientific">Alloalcanivorax xenomutans</name>
    <dbReference type="NCBI Taxonomy" id="1094342"/>
    <lineage>
        <taxon>Bacteria</taxon>
        <taxon>Pseudomonadati</taxon>
        <taxon>Pseudomonadota</taxon>
        <taxon>Gammaproteobacteria</taxon>
        <taxon>Oceanospirillales</taxon>
        <taxon>Alcanivoracaceae</taxon>
        <taxon>Alloalcanivorax</taxon>
    </lineage>
</organism>
<dbReference type="GeneID" id="94686307"/>
<protein>
    <submittedName>
        <fullName evidence="3">PQQ-dependent catabolism-associated CXXCW motif protein</fullName>
    </submittedName>
</protein>
<dbReference type="Gene3D" id="3.40.250.10">
    <property type="entry name" value="Rhodanese-like domain"/>
    <property type="match status" value="1"/>
</dbReference>
<dbReference type="SUPFAM" id="SSF52821">
    <property type="entry name" value="Rhodanese/Cell cycle control phosphatase"/>
    <property type="match status" value="1"/>
</dbReference>
<dbReference type="CDD" id="cd00158">
    <property type="entry name" value="RHOD"/>
    <property type="match status" value="1"/>
</dbReference>
<evidence type="ECO:0000313" key="4">
    <source>
        <dbReference type="Proteomes" id="UP001107961"/>
    </source>
</evidence>
<dbReference type="InterPro" id="IPR036873">
    <property type="entry name" value="Rhodanese-like_dom_sf"/>
</dbReference>
<name>A0A9Q3ZGQ3_9GAMM</name>
<keyword evidence="4" id="KW-1185">Reference proteome</keyword>
<evidence type="ECO:0000259" key="2">
    <source>
        <dbReference type="PROSITE" id="PS50206"/>
    </source>
</evidence>
<dbReference type="NCBIfam" id="TIGR03865">
    <property type="entry name" value="PQQ_CXXCW"/>
    <property type="match status" value="1"/>
</dbReference>
<reference evidence="3" key="1">
    <citation type="submission" date="2022-01" db="EMBL/GenBank/DDBJ databases">
        <authorList>
            <person name="Karlyshev A.V."/>
            <person name="Jaspars M."/>
        </authorList>
    </citation>
    <scope>NUCLEOTIDE SEQUENCE</scope>
    <source>
        <strain evidence="3">AGSA3-2</strain>
    </source>
</reference>
<keyword evidence="1" id="KW-0732">Signal</keyword>
<evidence type="ECO:0000313" key="3">
    <source>
        <dbReference type="EMBL" id="MCE7507587.1"/>
    </source>
</evidence>
<dbReference type="EMBL" id="JAJVKT010000003">
    <property type="protein sequence ID" value="MCE7507587.1"/>
    <property type="molecule type" value="Genomic_DNA"/>
</dbReference>
<feature type="domain" description="Rhodanese" evidence="2">
    <location>
        <begin position="60"/>
        <end position="171"/>
    </location>
</feature>
<dbReference type="Pfam" id="PF00581">
    <property type="entry name" value="Rhodanese"/>
    <property type="match status" value="1"/>
</dbReference>
<sequence length="183" mass="20496">MIRRLLLTLLVAAVVLPAFGDDGSFNAEGYRLPPYRSPTPKVVEGAVTLNTEALKEMLSANPDAVLIDVYNVGYANGGFLQDTPHWTLPGAIWLPNTGNTPLEKRWRDYLYRHLQQVTEDNRDRALVFFCRADCWLSWNVAKRIAADGYTSVYWYRNGVDGWREAGGKVEAVRPEPVVGDGNP</sequence>
<dbReference type="RefSeq" id="WP_022994045.1">
    <property type="nucleotide sequence ID" value="NZ_CP102389.1"/>
</dbReference>
<dbReference type="Proteomes" id="UP001107961">
    <property type="component" value="Unassembled WGS sequence"/>
</dbReference>
<gene>
    <name evidence="3" type="ORF">LZG35_02975</name>
</gene>
<dbReference type="PROSITE" id="PS50206">
    <property type="entry name" value="RHODANESE_3"/>
    <property type="match status" value="1"/>
</dbReference>
<dbReference type="AlphaFoldDB" id="A0A9Q3ZGQ3"/>
<proteinExistence type="predicted"/>
<comment type="caution">
    <text evidence="3">The sequence shown here is derived from an EMBL/GenBank/DDBJ whole genome shotgun (WGS) entry which is preliminary data.</text>
</comment>
<dbReference type="InterPro" id="IPR001763">
    <property type="entry name" value="Rhodanese-like_dom"/>
</dbReference>
<dbReference type="InterPro" id="IPR022376">
    <property type="entry name" value="PQQ_CXXCW"/>
</dbReference>
<feature type="signal peptide" evidence="1">
    <location>
        <begin position="1"/>
        <end position="20"/>
    </location>
</feature>
<evidence type="ECO:0000256" key="1">
    <source>
        <dbReference type="SAM" id="SignalP"/>
    </source>
</evidence>